<dbReference type="Pfam" id="PF00512">
    <property type="entry name" value="HisKA"/>
    <property type="match status" value="1"/>
</dbReference>
<dbReference type="SMART" id="SM00388">
    <property type="entry name" value="HisKA"/>
    <property type="match status" value="1"/>
</dbReference>
<dbReference type="InterPro" id="IPR005467">
    <property type="entry name" value="His_kinase_dom"/>
</dbReference>
<evidence type="ECO:0000256" key="1">
    <source>
        <dbReference type="ARBA" id="ARBA00000085"/>
    </source>
</evidence>
<dbReference type="InterPro" id="IPR003661">
    <property type="entry name" value="HisK_dim/P_dom"/>
</dbReference>
<evidence type="ECO:0000256" key="4">
    <source>
        <dbReference type="ARBA" id="ARBA00022679"/>
    </source>
</evidence>
<keyword evidence="9" id="KW-1133">Transmembrane helix</keyword>
<evidence type="ECO:0000256" key="3">
    <source>
        <dbReference type="ARBA" id="ARBA00022553"/>
    </source>
</evidence>
<dbReference type="InterPro" id="IPR004358">
    <property type="entry name" value="Sig_transdc_His_kin-like_C"/>
</dbReference>
<keyword evidence="6" id="KW-0418">Kinase</keyword>
<name>A0ABT3GVB7_9RHOB</name>
<dbReference type="PANTHER" id="PTHR42878">
    <property type="entry name" value="TWO-COMPONENT HISTIDINE KINASE"/>
    <property type="match status" value="1"/>
</dbReference>
<dbReference type="InterPro" id="IPR003594">
    <property type="entry name" value="HATPase_dom"/>
</dbReference>
<dbReference type="Proteomes" id="UP001208938">
    <property type="component" value="Unassembled WGS sequence"/>
</dbReference>
<keyword evidence="5" id="KW-0547">Nucleotide-binding</keyword>
<dbReference type="EC" id="2.7.13.3" evidence="2"/>
<keyword evidence="4" id="KW-0808">Transferase</keyword>
<dbReference type="GO" id="GO:0005524">
    <property type="term" value="F:ATP binding"/>
    <property type="evidence" value="ECO:0007669"/>
    <property type="project" value="UniProtKB-KW"/>
</dbReference>
<dbReference type="PRINTS" id="PR00344">
    <property type="entry name" value="BCTRLSENSOR"/>
</dbReference>
<dbReference type="SMART" id="SM00387">
    <property type="entry name" value="HATPase_c"/>
    <property type="match status" value="1"/>
</dbReference>
<dbReference type="Gene3D" id="1.10.287.130">
    <property type="match status" value="1"/>
</dbReference>
<dbReference type="PROSITE" id="PS50109">
    <property type="entry name" value="HIS_KIN"/>
    <property type="match status" value="1"/>
</dbReference>
<proteinExistence type="predicted"/>
<evidence type="ECO:0000256" key="6">
    <source>
        <dbReference type="ARBA" id="ARBA00022777"/>
    </source>
</evidence>
<feature type="transmembrane region" description="Helical" evidence="9">
    <location>
        <begin position="171"/>
        <end position="195"/>
    </location>
</feature>
<evidence type="ECO:0000313" key="11">
    <source>
        <dbReference type="EMBL" id="MCW1931491.1"/>
    </source>
</evidence>
<reference evidence="11 12" key="1">
    <citation type="submission" date="2022-10" db="EMBL/GenBank/DDBJ databases">
        <title>Pararhodobacter sp. nov., isolated from marine algae.</title>
        <authorList>
            <person name="Choi B.J."/>
            <person name="Kim J.M."/>
            <person name="Lee J.K."/>
            <person name="Choi D.G."/>
            <person name="Jeon C.O."/>
        </authorList>
    </citation>
    <scope>NUCLEOTIDE SEQUENCE [LARGE SCALE GENOMIC DNA]</scope>
    <source>
        <strain evidence="11 12">ZQ420</strain>
    </source>
</reference>
<organism evidence="11 12">
    <name type="scientific">Pararhodobacter zhoushanensis</name>
    <dbReference type="NCBI Taxonomy" id="2479545"/>
    <lineage>
        <taxon>Bacteria</taxon>
        <taxon>Pseudomonadati</taxon>
        <taxon>Pseudomonadota</taxon>
        <taxon>Alphaproteobacteria</taxon>
        <taxon>Rhodobacterales</taxon>
        <taxon>Paracoccaceae</taxon>
        <taxon>Pararhodobacter</taxon>
    </lineage>
</organism>
<dbReference type="InterPro" id="IPR036890">
    <property type="entry name" value="HATPase_C_sf"/>
</dbReference>
<keyword evidence="8" id="KW-0902">Two-component regulatory system</keyword>
<dbReference type="InterPro" id="IPR036097">
    <property type="entry name" value="HisK_dim/P_sf"/>
</dbReference>
<evidence type="ECO:0000256" key="7">
    <source>
        <dbReference type="ARBA" id="ARBA00022840"/>
    </source>
</evidence>
<dbReference type="PANTHER" id="PTHR42878:SF7">
    <property type="entry name" value="SENSOR HISTIDINE KINASE GLRK"/>
    <property type="match status" value="1"/>
</dbReference>
<dbReference type="InterPro" id="IPR050351">
    <property type="entry name" value="BphY/WalK/GraS-like"/>
</dbReference>
<dbReference type="SUPFAM" id="SSF55874">
    <property type="entry name" value="ATPase domain of HSP90 chaperone/DNA topoisomerase II/histidine kinase"/>
    <property type="match status" value="1"/>
</dbReference>
<dbReference type="Gene3D" id="3.30.565.10">
    <property type="entry name" value="Histidine kinase-like ATPase, C-terminal domain"/>
    <property type="match status" value="1"/>
</dbReference>
<sequence length="455" mass="50091">MTARLKIRAAVLISLVVVMLASLYVLELRGKVETTETVTSEIADAFLGLERAIGYSGLIHYFKNAVLRPNEPVYLDLGAQAYATAIAEMARVQTLLLQAELTLDASEIRTTIDAYGHALDAIRAAHAAGTAIADVDRLVRIDDTGAQSALISLHREIDGLLHLRQRAAAQLLSIGLTALFLLICSLITAIIYLGWQRERKLLLTYERQRVELAQEKAHAEAIGTLLTRLETANKEQAEFTYAMSHDLKSPSNTIRMLIDELAEMETLTPEGREMLADMRATNQRMCRLVDDVLRYSQIVDTPMTVETVDLTALIKEVKADLASEIAQSRATVSTSALPTLMGNQMQLRMLFQNLISNAVKFRAPDRRPLIEITSERAPDGLQIVIADNGIGIPETFRDRVFGLFQRLNAQSAYDGTGLGLTICQRVMSNHQGRITIGPGIDGGTAFAMTFPETLL</sequence>
<accession>A0ABT3GVB7</accession>
<feature type="transmembrane region" description="Helical" evidence="9">
    <location>
        <begin position="6"/>
        <end position="26"/>
    </location>
</feature>
<protein>
    <recommendedName>
        <fullName evidence="2">histidine kinase</fullName>
        <ecNumber evidence="2">2.7.13.3</ecNumber>
    </recommendedName>
</protein>
<keyword evidence="3" id="KW-0597">Phosphoprotein</keyword>
<evidence type="ECO:0000313" key="12">
    <source>
        <dbReference type="Proteomes" id="UP001208938"/>
    </source>
</evidence>
<dbReference type="SUPFAM" id="SSF47384">
    <property type="entry name" value="Homodimeric domain of signal transducing histidine kinase"/>
    <property type="match status" value="1"/>
</dbReference>
<dbReference type="EMBL" id="JAPDFL010000001">
    <property type="protein sequence ID" value="MCW1931491.1"/>
    <property type="molecule type" value="Genomic_DNA"/>
</dbReference>
<evidence type="ECO:0000256" key="8">
    <source>
        <dbReference type="ARBA" id="ARBA00023012"/>
    </source>
</evidence>
<keyword evidence="12" id="KW-1185">Reference proteome</keyword>
<comment type="catalytic activity">
    <reaction evidence="1">
        <text>ATP + protein L-histidine = ADP + protein N-phospho-L-histidine.</text>
        <dbReference type="EC" id="2.7.13.3"/>
    </reaction>
</comment>
<dbReference type="CDD" id="cd00082">
    <property type="entry name" value="HisKA"/>
    <property type="match status" value="1"/>
</dbReference>
<keyword evidence="7 11" id="KW-0067">ATP-binding</keyword>
<dbReference type="Pfam" id="PF02518">
    <property type="entry name" value="HATPase_c"/>
    <property type="match status" value="1"/>
</dbReference>
<evidence type="ECO:0000259" key="10">
    <source>
        <dbReference type="PROSITE" id="PS50109"/>
    </source>
</evidence>
<evidence type="ECO:0000256" key="9">
    <source>
        <dbReference type="SAM" id="Phobius"/>
    </source>
</evidence>
<keyword evidence="9" id="KW-0812">Transmembrane</keyword>
<comment type="caution">
    <text evidence="11">The sequence shown here is derived from an EMBL/GenBank/DDBJ whole genome shotgun (WGS) entry which is preliminary data.</text>
</comment>
<keyword evidence="9" id="KW-0472">Membrane</keyword>
<evidence type="ECO:0000256" key="2">
    <source>
        <dbReference type="ARBA" id="ARBA00012438"/>
    </source>
</evidence>
<gene>
    <name evidence="11" type="ORF">OKW52_04255</name>
</gene>
<feature type="domain" description="Histidine kinase" evidence="10">
    <location>
        <begin position="242"/>
        <end position="454"/>
    </location>
</feature>
<dbReference type="RefSeq" id="WP_264504600.1">
    <property type="nucleotide sequence ID" value="NZ_JAPDFL010000001.1"/>
</dbReference>
<evidence type="ECO:0000256" key="5">
    <source>
        <dbReference type="ARBA" id="ARBA00022741"/>
    </source>
</evidence>